<feature type="chain" id="PRO_5025640633" evidence="1">
    <location>
        <begin position="21"/>
        <end position="516"/>
    </location>
</feature>
<keyword evidence="4" id="KW-1185">Reference proteome</keyword>
<feature type="domain" description="PKD" evidence="2">
    <location>
        <begin position="203"/>
        <end position="257"/>
    </location>
</feature>
<gene>
    <name evidence="3" type="ORF">GWR21_08840</name>
</gene>
<accession>A0A6B9ZGI2</accession>
<evidence type="ECO:0000259" key="2">
    <source>
        <dbReference type="PROSITE" id="PS50093"/>
    </source>
</evidence>
<dbReference type="EMBL" id="CP048113">
    <property type="protein sequence ID" value="QHS59693.1"/>
    <property type="molecule type" value="Genomic_DNA"/>
</dbReference>
<name>A0A6B9ZGI2_9BACT</name>
<keyword evidence="1" id="KW-0732">Signal</keyword>
<dbReference type="PROSITE" id="PS50093">
    <property type="entry name" value="PKD"/>
    <property type="match status" value="1"/>
</dbReference>
<evidence type="ECO:0000313" key="4">
    <source>
        <dbReference type="Proteomes" id="UP000476411"/>
    </source>
</evidence>
<dbReference type="RefSeq" id="WP_162331388.1">
    <property type="nucleotide sequence ID" value="NZ_CP048113.1"/>
</dbReference>
<dbReference type="SUPFAM" id="SSF49299">
    <property type="entry name" value="PKD domain"/>
    <property type="match status" value="1"/>
</dbReference>
<dbReference type="NCBIfam" id="TIGR04183">
    <property type="entry name" value="Por_Secre_tail"/>
    <property type="match status" value="1"/>
</dbReference>
<evidence type="ECO:0000256" key="1">
    <source>
        <dbReference type="SAM" id="SignalP"/>
    </source>
</evidence>
<dbReference type="InterPro" id="IPR026444">
    <property type="entry name" value="Secre_tail"/>
</dbReference>
<evidence type="ECO:0000313" key="3">
    <source>
        <dbReference type="EMBL" id="QHS59693.1"/>
    </source>
</evidence>
<proteinExistence type="predicted"/>
<dbReference type="CDD" id="cd00146">
    <property type="entry name" value="PKD"/>
    <property type="match status" value="1"/>
</dbReference>
<dbReference type="InterPro" id="IPR035986">
    <property type="entry name" value="PKD_dom_sf"/>
</dbReference>
<dbReference type="Pfam" id="PF18911">
    <property type="entry name" value="PKD_4"/>
    <property type="match status" value="1"/>
</dbReference>
<dbReference type="InterPro" id="IPR022409">
    <property type="entry name" value="PKD/Chitinase_dom"/>
</dbReference>
<protein>
    <submittedName>
        <fullName evidence="3">T9SS type A sorting domain-containing protein</fullName>
    </submittedName>
</protein>
<dbReference type="KEGG" id="chih:GWR21_08840"/>
<dbReference type="AlphaFoldDB" id="A0A6B9ZGI2"/>
<sequence>MMKTLLFLTLFLCQTTLANASNKPAARWSVNACSVTIDCGDNALLIATVSAAERRYTLTWSTGQRAPVIKVAHSGRYTVTLKDSKGMIRARDTVVITLQNPVEASIKVRRSPSGDTLVAYPQYKYLPIYKYRWYRNDTLLRVSSPVYPRPVSGVYKVEVTGLMGCRDISAPLVYQKPDALTVDFSYTQGGCSGEELAFLPIVNTTDSIISYQWNFGDQQTSTVRDPVHQFIEGTYTVSLAVTTLGGLTDTVSRQVTIPPVPRWEVSIKQTPNACGDAVTLQVITSPEVDIIEWNGLPGPASITVDKSGKYTAFVYDSCFQFRGAAEVDVTVTPAFYAEIRRIPGVEGPDTLVAAVAGGEAFPTGIPPAGYFFTWYRYGAVVSAPEPWITPAVAGDYKVLIETPAGCSSLSGGYYYSPANAFRLGNLPPQNEPGATLSGVSIQAYPNPSSGQVYLKFDKPLDKQVTVQVLDMQGRIRYVRTTQQQLQLLDLSGSLPGQYFVRITGDGMQRILPLIIQ</sequence>
<dbReference type="InterPro" id="IPR000601">
    <property type="entry name" value="PKD_dom"/>
</dbReference>
<feature type="signal peptide" evidence="1">
    <location>
        <begin position="1"/>
        <end position="20"/>
    </location>
</feature>
<dbReference type="SMART" id="SM00089">
    <property type="entry name" value="PKD"/>
    <property type="match status" value="2"/>
</dbReference>
<dbReference type="Pfam" id="PF18962">
    <property type="entry name" value="Por_Secre_tail"/>
    <property type="match status" value="1"/>
</dbReference>
<dbReference type="Gene3D" id="2.60.40.10">
    <property type="entry name" value="Immunoglobulins"/>
    <property type="match status" value="1"/>
</dbReference>
<dbReference type="Proteomes" id="UP000476411">
    <property type="component" value="Chromosome"/>
</dbReference>
<reference evidence="3 4" key="1">
    <citation type="submission" date="2020-01" db="EMBL/GenBank/DDBJ databases">
        <title>Complete genome sequence of Chitinophaga sp. H33E-04 isolated from quinoa roots.</title>
        <authorList>
            <person name="Weon H.-Y."/>
            <person name="Lee S.A."/>
        </authorList>
    </citation>
    <scope>NUCLEOTIDE SEQUENCE [LARGE SCALE GENOMIC DNA]</scope>
    <source>
        <strain evidence="3 4">H33E-04</strain>
    </source>
</reference>
<dbReference type="InterPro" id="IPR013783">
    <property type="entry name" value="Ig-like_fold"/>
</dbReference>
<organism evidence="3 4">
    <name type="scientific">Chitinophaga agri</name>
    <dbReference type="NCBI Taxonomy" id="2703787"/>
    <lineage>
        <taxon>Bacteria</taxon>
        <taxon>Pseudomonadati</taxon>
        <taxon>Bacteroidota</taxon>
        <taxon>Chitinophagia</taxon>
        <taxon>Chitinophagales</taxon>
        <taxon>Chitinophagaceae</taxon>
        <taxon>Chitinophaga</taxon>
    </lineage>
</organism>